<reference evidence="7" key="1">
    <citation type="submission" date="2023-06" db="EMBL/GenBank/DDBJ databases">
        <title>Genome-scale phylogeny and comparative genomics of the fungal order Sordariales.</title>
        <authorList>
            <consortium name="Lawrence Berkeley National Laboratory"/>
            <person name="Hensen N."/>
            <person name="Bonometti L."/>
            <person name="Westerberg I."/>
            <person name="Brannstrom I.O."/>
            <person name="Guillou S."/>
            <person name="Cros-Aarteil S."/>
            <person name="Calhoun S."/>
            <person name="Haridas S."/>
            <person name="Kuo A."/>
            <person name="Mondo S."/>
            <person name="Pangilinan J."/>
            <person name="Riley R."/>
            <person name="Labutti K."/>
            <person name="Andreopoulos B."/>
            <person name="Lipzen A."/>
            <person name="Chen C."/>
            <person name="Yanf M."/>
            <person name="Daum C."/>
            <person name="Ng V."/>
            <person name="Clum A."/>
            <person name="Steindorff A."/>
            <person name="Ohm R."/>
            <person name="Martin F."/>
            <person name="Silar P."/>
            <person name="Natvig D."/>
            <person name="Lalanne C."/>
            <person name="Gautier V."/>
            <person name="Ament-Velasquez S.L."/>
            <person name="Kruys A."/>
            <person name="Hutchinson M.I."/>
            <person name="Powell A.J."/>
            <person name="Barry K."/>
            <person name="Miller A.N."/>
            <person name="Grigoriev I.V."/>
            <person name="Debuchy R."/>
            <person name="Gladieux P."/>
            <person name="Thoren M.H."/>
            <person name="Johannesson H."/>
        </authorList>
    </citation>
    <scope>NUCLEOTIDE SEQUENCE</scope>
    <source>
        <strain evidence="7">8032-3</strain>
    </source>
</reference>
<dbReference type="Pfam" id="PF13637">
    <property type="entry name" value="Ank_4"/>
    <property type="match status" value="1"/>
</dbReference>
<feature type="domain" description="GPI inositol-deacylase winged helix" evidence="5">
    <location>
        <begin position="267"/>
        <end position="345"/>
    </location>
</feature>
<feature type="repeat" description="ANK" evidence="4">
    <location>
        <begin position="875"/>
        <end position="907"/>
    </location>
</feature>
<dbReference type="PROSITE" id="PS50297">
    <property type="entry name" value="ANK_REP_REGION"/>
    <property type="match status" value="9"/>
</dbReference>
<evidence type="ECO:0000256" key="4">
    <source>
        <dbReference type="PROSITE-ProRule" id="PRU00023"/>
    </source>
</evidence>
<feature type="repeat" description="ANK" evidence="4">
    <location>
        <begin position="707"/>
        <end position="739"/>
    </location>
</feature>
<feature type="repeat" description="ANK" evidence="4">
    <location>
        <begin position="508"/>
        <end position="534"/>
    </location>
</feature>
<name>A0AAJ0C926_9PEZI</name>
<dbReference type="Pfam" id="PF24883">
    <property type="entry name" value="NPHP3_N"/>
    <property type="match status" value="1"/>
</dbReference>
<dbReference type="PANTHER" id="PTHR24161">
    <property type="entry name" value="ANK_REP_REGION DOMAIN-CONTAINING PROTEIN-RELATED"/>
    <property type="match status" value="1"/>
</dbReference>
<dbReference type="Pfam" id="PF22939">
    <property type="entry name" value="WHD_GPIID"/>
    <property type="match status" value="1"/>
</dbReference>
<dbReference type="InterPro" id="IPR027417">
    <property type="entry name" value="P-loop_NTPase"/>
</dbReference>
<gene>
    <name evidence="7" type="ORF">QBC33DRAFT_614854</name>
</gene>
<feature type="repeat" description="ANK" evidence="4">
    <location>
        <begin position="946"/>
        <end position="967"/>
    </location>
</feature>
<dbReference type="SUPFAM" id="SSF52540">
    <property type="entry name" value="P-loop containing nucleoside triphosphate hydrolases"/>
    <property type="match status" value="1"/>
</dbReference>
<accession>A0AAJ0C926</accession>
<dbReference type="EC" id="2.3.1.225" evidence="1"/>
<dbReference type="Pfam" id="PF12796">
    <property type="entry name" value="Ank_2"/>
    <property type="match status" value="5"/>
</dbReference>
<dbReference type="SUPFAM" id="SSF48403">
    <property type="entry name" value="Ankyrin repeat"/>
    <property type="match status" value="2"/>
</dbReference>
<keyword evidence="3 4" id="KW-0040">ANK repeat</keyword>
<sequence length="1019" mass="112601">MFKAWKKGHAKTLWCQGIPGAGKTILASIVIDHLEKECQKTSNDSACVYVYFDGSYRDQKTPTNVLLNLLGQLVGQREDLSQKTKDKCKEWRRRRRVPMEDLQQLAWSEIKSFTKVFLVVDALDECGTEGKTDARDDFLDRIIQLPENVNVFVTSRAQLDRRMKDAYELKITAANIEPDLRRYINYRIDRSGELKRLLATRSFNDAKLCREEIQDVVVNSVDGMFLLAERHMEMLDLQDTIGKLCITLKELPHDIRIIYDAALERIMSGGAPRKRQSLSALAWLSCSRRPMTVNEVAEAIAIQRDDKSLKDDRLRLKSLEHISSLCEGLIAVDRESGLDIFQSSAEAIVAEGCLTYLSFSDFGHVPPGEDRADYLNRFSLLNYAADHWHDHLSRGWSESNLELAVNLLVDSSKVANLAHAMSNDEIKGEAGMTGLHLVAFLGFERLVEPLSRCVNKGSRTRNSTHGRLATARTLRGETPLHWAAANNHGKVVSELIAREAEVNAKDNRGKTALHTAVRKGRREATLALLEEAKDRIDINAVDNHLSTPLILAAHHGMGVIARMLMDHKADLDAKDKDGYTALRCAASQNHRRILELLIKKGANLELNRTPDWTLLSSAVTQGHPQIVSLLLHETDEVNYVTEHGTALMCAIRYKKKDIAWLLVQNANLDVADNTGDTALHVAVREEDKSLVWLLLESGAKTTQQNNAGLTALHLAAESGKRPIVEILIDKGAELESREHHDGQTPLHIAASKGHHLVVRLLVDRGAELDAKDGRGFTPLHLATRNGHPETTQLLLSRGADKNARSKLGLTPLHVATDTAVLSALLDSGVDASIGDNNQRTALHWALVDHSRGREEAIRMLIERATDDDIDAADEDGQSALHVAVSAGHGPSVALLLLAGADMEKEDGGGRTPLQLGICRFDNNQAFQRVVWELLGRGADVNRKGQDGSTALHLAAAAGNKTAIQMLFGRAQEKPNLSIVDAEGLTAPELALKHGHTGMDWEAAEALADRRQQDGGRRKE</sequence>
<comment type="caution">
    <text evidence="7">The sequence shown here is derived from an EMBL/GenBank/DDBJ whole genome shotgun (WGS) entry which is preliminary data.</text>
</comment>
<evidence type="ECO:0000313" key="7">
    <source>
        <dbReference type="EMBL" id="KAK1772210.1"/>
    </source>
</evidence>
<feature type="repeat" description="ANK" evidence="4">
    <location>
        <begin position="674"/>
        <end position="706"/>
    </location>
</feature>
<dbReference type="Proteomes" id="UP001244011">
    <property type="component" value="Unassembled WGS sequence"/>
</dbReference>
<dbReference type="GO" id="GO:0019706">
    <property type="term" value="F:protein-cysteine S-palmitoyltransferase activity"/>
    <property type="evidence" value="ECO:0007669"/>
    <property type="project" value="UniProtKB-EC"/>
</dbReference>
<feature type="repeat" description="ANK" evidence="4">
    <location>
        <begin position="774"/>
        <end position="806"/>
    </location>
</feature>
<feature type="repeat" description="ANK" evidence="4">
    <location>
        <begin position="577"/>
        <end position="609"/>
    </location>
</feature>
<dbReference type="InterPro" id="IPR056884">
    <property type="entry name" value="NPHP3-like_N"/>
</dbReference>
<evidence type="ECO:0000256" key="1">
    <source>
        <dbReference type="ARBA" id="ARBA00012210"/>
    </source>
</evidence>
<dbReference type="InterPro" id="IPR054471">
    <property type="entry name" value="GPIID_WHD"/>
</dbReference>
<organism evidence="7 8">
    <name type="scientific">Phialemonium atrogriseum</name>
    <dbReference type="NCBI Taxonomy" id="1093897"/>
    <lineage>
        <taxon>Eukaryota</taxon>
        <taxon>Fungi</taxon>
        <taxon>Dikarya</taxon>
        <taxon>Ascomycota</taxon>
        <taxon>Pezizomycotina</taxon>
        <taxon>Sordariomycetes</taxon>
        <taxon>Sordariomycetidae</taxon>
        <taxon>Cephalothecales</taxon>
        <taxon>Cephalothecaceae</taxon>
        <taxon>Phialemonium</taxon>
    </lineage>
</organism>
<dbReference type="PANTHER" id="PTHR24161:SF85">
    <property type="entry name" value="PALMITOYLTRANSFERASE HIP14"/>
    <property type="match status" value="1"/>
</dbReference>
<keyword evidence="2" id="KW-0677">Repeat</keyword>
<dbReference type="PRINTS" id="PR01415">
    <property type="entry name" value="ANKYRIN"/>
</dbReference>
<evidence type="ECO:0000259" key="5">
    <source>
        <dbReference type="Pfam" id="PF22939"/>
    </source>
</evidence>
<dbReference type="EMBL" id="MU838997">
    <property type="protein sequence ID" value="KAK1772210.1"/>
    <property type="molecule type" value="Genomic_DNA"/>
</dbReference>
<protein>
    <recommendedName>
        <fullName evidence="1">protein S-acyltransferase</fullName>
        <ecNumber evidence="1">2.3.1.225</ecNumber>
    </recommendedName>
</protein>
<proteinExistence type="predicted"/>
<feature type="repeat" description="ANK" evidence="4">
    <location>
        <begin position="475"/>
        <end position="507"/>
    </location>
</feature>
<dbReference type="GeneID" id="85315804"/>
<evidence type="ECO:0000256" key="2">
    <source>
        <dbReference type="ARBA" id="ARBA00022737"/>
    </source>
</evidence>
<evidence type="ECO:0000256" key="3">
    <source>
        <dbReference type="ARBA" id="ARBA00023043"/>
    </source>
</evidence>
<dbReference type="RefSeq" id="XP_060288423.1">
    <property type="nucleotide sequence ID" value="XM_060432617.1"/>
</dbReference>
<dbReference type="AlphaFoldDB" id="A0AAJ0C926"/>
<dbReference type="Gene3D" id="3.40.50.300">
    <property type="entry name" value="P-loop containing nucleotide triphosphate hydrolases"/>
    <property type="match status" value="1"/>
</dbReference>
<keyword evidence="8" id="KW-1185">Reference proteome</keyword>
<feature type="repeat" description="ANK" evidence="4">
    <location>
        <begin position="741"/>
        <end position="773"/>
    </location>
</feature>
<dbReference type="InterPro" id="IPR002110">
    <property type="entry name" value="Ankyrin_rpt"/>
</dbReference>
<evidence type="ECO:0000259" key="6">
    <source>
        <dbReference type="Pfam" id="PF24883"/>
    </source>
</evidence>
<dbReference type="Gene3D" id="1.25.40.20">
    <property type="entry name" value="Ankyrin repeat-containing domain"/>
    <property type="match status" value="6"/>
</dbReference>
<evidence type="ECO:0000313" key="8">
    <source>
        <dbReference type="Proteomes" id="UP001244011"/>
    </source>
</evidence>
<feature type="repeat" description="ANK" evidence="4">
    <location>
        <begin position="544"/>
        <end position="576"/>
    </location>
</feature>
<dbReference type="InterPro" id="IPR036770">
    <property type="entry name" value="Ankyrin_rpt-contain_sf"/>
</dbReference>
<dbReference type="PROSITE" id="PS50088">
    <property type="entry name" value="ANK_REPEAT"/>
    <property type="match status" value="10"/>
</dbReference>
<feature type="domain" description="Nephrocystin 3-like N-terminal" evidence="6">
    <location>
        <begin position="2"/>
        <end position="156"/>
    </location>
</feature>
<dbReference type="SMART" id="SM00248">
    <property type="entry name" value="ANK"/>
    <property type="match status" value="15"/>
</dbReference>
<dbReference type="Pfam" id="PF00023">
    <property type="entry name" value="Ank"/>
    <property type="match status" value="1"/>
</dbReference>